<keyword evidence="2" id="KW-1185">Reference proteome</keyword>
<reference evidence="1 2" key="1">
    <citation type="submission" date="2018-06" db="EMBL/GenBank/DDBJ databases">
        <title>Halonotius sp. F13-13 a new haloarchaeeon isolated from a solar saltern from Isla Cristina, Huelva, Spain.</title>
        <authorList>
            <person name="Duran-Viseras A."/>
            <person name="Sanchez-Porro C."/>
            <person name="Ventosa A."/>
        </authorList>
    </citation>
    <scope>NUCLEOTIDE SEQUENCE [LARGE SCALE GENOMIC DNA]</scope>
    <source>
        <strain evidence="1 2">CECT 7525</strain>
    </source>
</reference>
<dbReference type="AlphaFoldDB" id="A0A3A6Q661"/>
<dbReference type="EMBL" id="QMDW01000035">
    <property type="protein sequence ID" value="RJX47728.1"/>
    <property type="molecule type" value="Genomic_DNA"/>
</dbReference>
<comment type="caution">
    <text evidence="1">The sequence shown here is derived from an EMBL/GenBank/DDBJ whole genome shotgun (WGS) entry which is preliminary data.</text>
</comment>
<evidence type="ECO:0000313" key="2">
    <source>
        <dbReference type="Proteomes" id="UP000281564"/>
    </source>
</evidence>
<organism evidence="1 2">
    <name type="scientific">Halonotius pteroides</name>
    <dbReference type="NCBI Taxonomy" id="268735"/>
    <lineage>
        <taxon>Archaea</taxon>
        <taxon>Methanobacteriati</taxon>
        <taxon>Methanobacteriota</taxon>
        <taxon>Stenosarchaea group</taxon>
        <taxon>Halobacteria</taxon>
        <taxon>Halobacteriales</taxon>
        <taxon>Haloferacaceae</taxon>
        <taxon>Halonotius</taxon>
    </lineage>
</organism>
<proteinExistence type="predicted"/>
<evidence type="ECO:0000313" key="1">
    <source>
        <dbReference type="EMBL" id="RJX47728.1"/>
    </source>
</evidence>
<dbReference type="Proteomes" id="UP000281564">
    <property type="component" value="Unassembled WGS sequence"/>
</dbReference>
<gene>
    <name evidence="1" type="ORF">DP106_14265</name>
</gene>
<name>A0A3A6Q661_9EURY</name>
<accession>A0A3A6Q661</accession>
<dbReference type="RefSeq" id="WP_120086401.1">
    <property type="nucleotide sequence ID" value="NZ_QMDW01000035.1"/>
</dbReference>
<sequence length="157" mass="17865">MREPTDRFMIETGTGTVAHIIDTDSDESGIDSGVSLGCSGSGKKMCSRGYRNFRSQQLPFSVFVDEHDIDKSGFKGDAPDEICSYCWSNTREELETDKARTDTDHANRIGSVGYRLRWKQKGRARDEWHDIVVRPETTVAELDRLVCRFTTLDDLHR</sequence>
<protein>
    <submittedName>
        <fullName evidence="1">Uncharacterized protein</fullName>
    </submittedName>
</protein>
<dbReference type="OrthoDB" id="315026at2157"/>